<reference evidence="2 3" key="1">
    <citation type="journal article" date="2018" name="Int J Genomics">
        <title>Comparative Genomics Analysis of Plasmid pPV989-94 from a Clinical Isolate of Pantoea vagans PV989.</title>
        <authorList>
            <person name="Xu L."/>
            <person name="Yin M."/>
            <person name="Zhu T."/>
            <person name="Lu J."/>
            <person name="Bao Q."/>
        </authorList>
    </citation>
    <scope>NUCLEOTIDE SEQUENCE [LARGE SCALE GENOMIC DNA]</scope>
    <source>
        <strain evidence="2 3">PV989</strain>
    </source>
</reference>
<evidence type="ECO:0000313" key="2">
    <source>
        <dbReference type="EMBL" id="AVV38161.1"/>
    </source>
</evidence>
<dbReference type="Gene3D" id="3.90.1530.10">
    <property type="entry name" value="Conserved hypothetical protein from pyrococcus furiosus pfu- 392566-001, ParB domain"/>
    <property type="match status" value="1"/>
</dbReference>
<sequence length="469" mass="54075">MERIDYSSWPRTSLSVLPLKLDKDNPRIPDYVPKKYTKDILDYLFANEKIERLAQKIVEKGFINHDPIYVVKENDSYVVVEGNRRVSALKCLLAPELAPTARSRRSFEKLKNRLGEDLIEKIEVYVAPSRRDIQNVLFELHADGKLQWNRQQKNKFISSAGIESGESLDEIAERFNVSVAEIQDSVQEYLFEQYFTQLGLPTDIEEQALHSSFSISNISRLVNNAKFRKSTGYRIEQNKLITDISKNRFDFIIATFIKDLLSKKINSRTLNKSENIEIYISQVLNKAPQSSPESSNVEFTPATKDSNSGNDNSTPIKEAALKRKKLTLIPKDKNYETGIQKLDLLIQEAQGLLIDTHKIAGALLLRTILELSVVRIFDINKCKEQCYNNKGRVNGLTENMKALVRREEWFNDKAYLNDLRRFIANDSSSWNSLESFNRYAHGEFTLPDRDLLQQAWIMTKPLIEIKKDN</sequence>
<dbReference type="RefSeq" id="WP_107319817.1">
    <property type="nucleotide sequence ID" value="NZ_CP028349.1"/>
</dbReference>
<dbReference type="SUPFAM" id="SSF110849">
    <property type="entry name" value="ParB/Sulfiredoxin"/>
    <property type="match status" value="1"/>
</dbReference>
<gene>
    <name evidence="2" type="ORF">C9381_13550</name>
</gene>
<evidence type="ECO:0000256" key="1">
    <source>
        <dbReference type="SAM" id="MobiDB-lite"/>
    </source>
</evidence>
<name>A0AAN1NS63_9GAMM</name>
<dbReference type="Proteomes" id="UP000241538">
    <property type="component" value="Chromosome"/>
</dbReference>
<feature type="region of interest" description="Disordered" evidence="1">
    <location>
        <begin position="288"/>
        <end position="315"/>
    </location>
</feature>
<dbReference type="InterPro" id="IPR036086">
    <property type="entry name" value="ParB/Sulfiredoxin_sf"/>
</dbReference>
<dbReference type="EMBL" id="CP028349">
    <property type="protein sequence ID" value="AVV38161.1"/>
    <property type="molecule type" value="Genomic_DNA"/>
</dbReference>
<evidence type="ECO:0000313" key="3">
    <source>
        <dbReference type="Proteomes" id="UP000241538"/>
    </source>
</evidence>
<organism evidence="2 3">
    <name type="scientific">Pantoea vagans</name>
    <dbReference type="NCBI Taxonomy" id="470934"/>
    <lineage>
        <taxon>Bacteria</taxon>
        <taxon>Pseudomonadati</taxon>
        <taxon>Pseudomonadota</taxon>
        <taxon>Gammaproteobacteria</taxon>
        <taxon>Enterobacterales</taxon>
        <taxon>Erwiniaceae</taxon>
        <taxon>Pantoea</taxon>
    </lineage>
</organism>
<dbReference type="AlphaFoldDB" id="A0AAN1NS63"/>
<accession>A0AAN1NS63</accession>
<evidence type="ECO:0008006" key="4">
    <source>
        <dbReference type="Google" id="ProtNLM"/>
    </source>
</evidence>
<proteinExistence type="predicted"/>
<protein>
    <recommendedName>
        <fullName evidence="4">ParB/Sulfiredoxin domain-containing protein</fullName>
    </recommendedName>
</protein>